<dbReference type="InterPro" id="IPR036188">
    <property type="entry name" value="FAD/NAD-bd_sf"/>
</dbReference>
<dbReference type="RefSeq" id="WP_235293506.1">
    <property type="nucleotide sequence ID" value="NZ_BSOH01000037.1"/>
</dbReference>
<dbReference type="SUPFAM" id="SSF51905">
    <property type="entry name" value="FAD/NAD(P)-binding domain"/>
    <property type="match status" value="1"/>
</dbReference>
<dbReference type="InterPro" id="IPR002938">
    <property type="entry name" value="FAD-bd"/>
</dbReference>
<reference evidence="2" key="1">
    <citation type="journal article" date="2014" name="Int. J. Syst. Evol. Microbiol.">
        <title>Complete genome sequence of Corynebacterium casei LMG S-19264T (=DSM 44701T), isolated from a smear-ripened cheese.</title>
        <authorList>
            <consortium name="US DOE Joint Genome Institute (JGI-PGF)"/>
            <person name="Walter F."/>
            <person name="Albersmeier A."/>
            <person name="Kalinowski J."/>
            <person name="Ruckert C."/>
        </authorList>
    </citation>
    <scope>NUCLEOTIDE SEQUENCE</scope>
    <source>
        <strain evidence="2">NBRC 108769</strain>
    </source>
</reference>
<dbReference type="EMBL" id="BSOH01000037">
    <property type="protein sequence ID" value="GLR19982.1"/>
    <property type="molecule type" value="Genomic_DNA"/>
</dbReference>
<protein>
    <submittedName>
        <fullName evidence="2">FAD-dependent oxidoreductase</fullName>
    </submittedName>
</protein>
<keyword evidence="3" id="KW-1185">Reference proteome</keyword>
<dbReference type="AlphaFoldDB" id="A0AA37STN6"/>
<evidence type="ECO:0000313" key="3">
    <source>
        <dbReference type="Proteomes" id="UP001156666"/>
    </source>
</evidence>
<sequence length="374" mass="41923">MNYQLGIVGGGLAGLSLAIQASRAGISTVLFEKKEFPFHKLCGEYLSRESLPFLESLGFDYKLMVPAEIDKLRMTNVSGKQLTVDLPLGGIGLSRYTMDNELMKIAKTHGAMILENTSVQSSQYIDNVHYIKTKAGDYQCEILVSAFGKQSNLSGKNKLEDDQGNNYLGIKYHARLPNYPEELISIHNFKDGYCGVCRLEKDWVSICYLSHTQNLRASNNSIAQMEDEILFQNSEIAAVFEHADMLYQKPIAVSNIAFKKKALVHEKIIYVGDAAGLITPLCGNGMSMALHGSYILGQLIQQYFNNQISDADLYLEYDKSWNHHFSKRMAVGRSIQSAFRKEKTADIGISLLNIFPFLNKRIISLTHGKNFYKG</sequence>
<dbReference type="PRINTS" id="PR00420">
    <property type="entry name" value="RNGMNOXGNASE"/>
</dbReference>
<dbReference type="Gene3D" id="3.50.50.60">
    <property type="entry name" value="FAD/NAD(P)-binding domain"/>
    <property type="match status" value="1"/>
</dbReference>
<feature type="domain" description="FAD-binding" evidence="1">
    <location>
        <begin position="4"/>
        <end position="309"/>
    </location>
</feature>
<comment type="caution">
    <text evidence="2">The sequence shown here is derived from an EMBL/GenBank/DDBJ whole genome shotgun (WGS) entry which is preliminary data.</text>
</comment>
<dbReference type="Pfam" id="PF01494">
    <property type="entry name" value="FAD_binding_3"/>
    <property type="match status" value="1"/>
</dbReference>
<gene>
    <name evidence="2" type="ORF">GCM10007940_45980</name>
</gene>
<dbReference type="InterPro" id="IPR050407">
    <property type="entry name" value="Geranylgeranyl_reductase"/>
</dbReference>
<dbReference type="PANTHER" id="PTHR42685:SF19">
    <property type="entry name" value="POSSIBLE OXIDOREDUCTASE"/>
    <property type="match status" value="1"/>
</dbReference>
<evidence type="ECO:0000259" key="1">
    <source>
        <dbReference type="Pfam" id="PF01494"/>
    </source>
</evidence>
<evidence type="ECO:0000313" key="2">
    <source>
        <dbReference type="EMBL" id="GLR19982.1"/>
    </source>
</evidence>
<proteinExistence type="predicted"/>
<organism evidence="2 3">
    <name type="scientific">Portibacter lacus</name>
    <dbReference type="NCBI Taxonomy" id="1099794"/>
    <lineage>
        <taxon>Bacteria</taxon>
        <taxon>Pseudomonadati</taxon>
        <taxon>Bacteroidota</taxon>
        <taxon>Saprospiria</taxon>
        <taxon>Saprospirales</taxon>
        <taxon>Haliscomenobacteraceae</taxon>
        <taxon>Portibacter</taxon>
    </lineage>
</organism>
<dbReference type="GO" id="GO:0071949">
    <property type="term" value="F:FAD binding"/>
    <property type="evidence" value="ECO:0007669"/>
    <property type="project" value="InterPro"/>
</dbReference>
<dbReference type="PANTHER" id="PTHR42685">
    <property type="entry name" value="GERANYLGERANYL DIPHOSPHATE REDUCTASE"/>
    <property type="match status" value="1"/>
</dbReference>
<name>A0AA37STN6_9BACT</name>
<accession>A0AA37STN6</accession>
<reference evidence="2" key="2">
    <citation type="submission" date="2023-01" db="EMBL/GenBank/DDBJ databases">
        <title>Draft genome sequence of Portibacter lacus strain NBRC 108769.</title>
        <authorList>
            <person name="Sun Q."/>
            <person name="Mori K."/>
        </authorList>
    </citation>
    <scope>NUCLEOTIDE SEQUENCE</scope>
    <source>
        <strain evidence="2">NBRC 108769</strain>
    </source>
</reference>
<dbReference type="Proteomes" id="UP001156666">
    <property type="component" value="Unassembled WGS sequence"/>
</dbReference>